<proteinExistence type="predicted"/>
<accession>A0A4Y9YKL1</accession>
<evidence type="ECO:0000313" key="3">
    <source>
        <dbReference type="Proteomes" id="UP000298327"/>
    </source>
</evidence>
<evidence type="ECO:0000313" key="2">
    <source>
        <dbReference type="EMBL" id="TFY63064.1"/>
    </source>
</evidence>
<name>A0A4Y9YKL1_9AGAM</name>
<dbReference type="AlphaFoldDB" id="A0A4Y9YKL1"/>
<evidence type="ECO:0000256" key="1">
    <source>
        <dbReference type="SAM" id="MobiDB-lite"/>
    </source>
</evidence>
<sequence>MSSAGDDDQPPSSGGHDKDTLTVVSVPVPAQSGKPYTPSVAVGFKLTYLLVRIAGNKRPLSKHKIALNKIKWECAVALRRRRDGEITTDQFLEIANGCIERAARVKQPPILLCERANRGEVSLEEFTRECGYSEED</sequence>
<protein>
    <submittedName>
        <fullName evidence="2">Uncharacterized protein</fullName>
    </submittedName>
</protein>
<dbReference type="OrthoDB" id="10428787at2759"/>
<organism evidence="2 3">
    <name type="scientific">Dentipellis fragilis</name>
    <dbReference type="NCBI Taxonomy" id="205917"/>
    <lineage>
        <taxon>Eukaryota</taxon>
        <taxon>Fungi</taxon>
        <taxon>Dikarya</taxon>
        <taxon>Basidiomycota</taxon>
        <taxon>Agaricomycotina</taxon>
        <taxon>Agaricomycetes</taxon>
        <taxon>Russulales</taxon>
        <taxon>Hericiaceae</taxon>
        <taxon>Dentipellis</taxon>
    </lineage>
</organism>
<comment type="caution">
    <text evidence="2">The sequence shown here is derived from an EMBL/GenBank/DDBJ whole genome shotgun (WGS) entry which is preliminary data.</text>
</comment>
<keyword evidence="3" id="KW-1185">Reference proteome</keyword>
<reference evidence="2 3" key="1">
    <citation type="submission" date="2019-02" db="EMBL/GenBank/DDBJ databases">
        <title>Genome sequencing of the rare red list fungi Dentipellis fragilis.</title>
        <authorList>
            <person name="Buettner E."/>
            <person name="Kellner H."/>
        </authorList>
    </citation>
    <scope>NUCLEOTIDE SEQUENCE [LARGE SCALE GENOMIC DNA]</scope>
    <source>
        <strain evidence="2 3">DSM 105465</strain>
    </source>
</reference>
<dbReference type="Proteomes" id="UP000298327">
    <property type="component" value="Unassembled WGS sequence"/>
</dbReference>
<dbReference type="EMBL" id="SEOQ01000434">
    <property type="protein sequence ID" value="TFY63064.1"/>
    <property type="molecule type" value="Genomic_DNA"/>
</dbReference>
<feature type="region of interest" description="Disordered" evidence="1">
    <location>
        <begin position="1"/>
        <end position="20"/>
    </location>
</feature>
<gene>
    <name evidence="2" type="ORF">EVG20_g6469</name>
</gene>